<dbReference type="SUPFAM" id="SSF160582">
    <property type="entry name" value="MbtH-like"/>
    <property type="match status" value="1"/>
</dbReference>
<protein>
    <submittedName>
        <fullName evidence="2">MbtH-like protein</fullName>
    </submittedName>
</protein>
<dbReference type="PANTHER" id="PTHR38444:SF1">
    <property type="entry name" value="ENTEROBACTIN BIOSYNTHESIS PROTEIN YBDZ"/>
    <property type="match status" value="1"/>
</dbReference>
<dbReference type="RefSeq" id="WP_099109592.1">
    <property type="nucleotide sequence ID" value="NZ_CAWNRH010000118.1"/>
</dbReference>
<evidence type="ECO:0000259" key="1">
    <source>
        <dbReference type="SMART" id="SM00923"/>
    </source>
</evidence>
<dbReference type="GO" id="GO:0005829">
    <property type="term" value="C:cytosol"/>
    <property type="evidence" value="ECO:0007669"/>
    <property type="project" value="TreeGrafter"/>
</dbReference>
<dbReference type="Pfam" id="PF03621">
    <property type="entry name" value="MbtH"/>
    <property type="match status" value="1"/>
</dbReference>
<keyword evidence="3" id="KW-1185">Reference proteome</keyword>
<comment type="caution">
    <text evidence="2">The sequence shown here is derived from an EMBL/GenBank/DDBJ whole genome shotgun (WGS) entry which is preliminary data.</text>
</comment>
<dbReference type="Gene3D" id="3.90.820.10">
    <property type="entry name" value="Structural Genomics, Unknown Function 30-nov-00 1gh9 Mol_id"/>
    <property type="match status" value="1"/>
</dbReference>
<feature type="domain" description="MbtH-like" evidence="1">
    <location>
        <begin position="7"/>
        <end position="53"/>
    </location>
</feature>
<dbReference type="GO" id="GO:0019290">
    <property type="term" value="P:siderophore biosynthetic process"/>
    <property type="evidence" value="ECO:0007669"/>
    <property type="project" value="TreeGrafter"/>
</dbReference>
<dbReference type="InterPro" id="IPR037407">
    <property type="entry name" value="MLP_fam"/>
</dbReference>
<name>A0A2D0KL28_9GAMM</name>
<proteinExistence type="predicted"/>
<dbReference type="Proteomes" id="UP000222366">
    <property type="component" value="Unassembled WGS sequence"/>
</dbReference>
<evidence type="ECO:0000313" key="2">
    <source>
        <dbReference type="EMBL" id="PHM63927.1"/>
    </source>
</evidence>
<dbReference type="AlphaFoldDB" id="A0A2D0KL28"/>
<dbReference type="EMBL" id="NJAJ01000042">
    <property type="protein sequence ID" value="PHM63927.1"/>
    <property type="molecule type" value="Genomic_DNA"/>
</dbReference>
<dbReference type="SMART" id="SM00923">
    <property type="entry name" value="MbtH"/>
    <property type="match status" value="1"/>
</dbReference>
<accession>A0A2D0KL28</accession>
<dbReference type="InterPro" id="IPR005153">
    <property type="entry name" value="MbtH-like_dom"/>
</dbReference>
<dbReference type="PANTHER" id="PTHR38444">
    <property type="entry name" value="ENTEROBACTIN BIOSYNTHESIS PROTEIN YBDZ"/>
    <property type="match status" value="1"/>
</dbReference>
<evidence type="ECO:0000313" key="3">
    <source>
        <dbReference type="Proteomes" id="UP000222366"/>
    </source>
</evidence>
<gene>
    <name evidence="2" type="ORF">Xsto_03519</name>
</gene>
<reference evidence="2 3" key="1">
    <citation type="journal article" date="2017" name="Nat. Microbiol.">
        <title>Natural product diversity associated with the nematode symbionts Photorhabdus and Xenorhabdus.</title>
        <authorList>
            <person name="Tobias N.J."/>
            <person name="Wolff H."/>
            <person name="Djahanschiri B."/>
            <person name="Grundmann F."/>
            <person name="Kronenwerth M."/>
            <person name="Shi Y.M."/>
            <person name="Simonyi S."/>
            <person name="Grun P."/>
            <person name="Shapiro-Ilan D."/>
            <person name="Pidot S.J."/>
            <person name="Stinear T.P."/>
            <person name="Ebersberger I."/>
            <person name="Bode H.B."/>
        </authorList>
    </citation>
    <scope>NUCLEOTIDE SEQUENCE [LARGE SCALE GENOMIC DNA]</scope>
    <source>
        <strain evidence="2 3">DSM 17904</strain>
    </source>
</reference>
<sequence>MEQLTGNEAALWIVVINSKKQYSIWPDEYRIPIGWMATGKEGPKAECLEYIAGIWPEPTKKQTDMH</sequence>
<organism evidence="2 3">
    <name type="scientific">Xenorhabdus stockiae</name>
    <dbReference type="NCBI Taxonomy" id="351614"/>
    <lineage>
        <taxon>Bacteria</taxon>
        <taxon>Pseudomonadati</taxon>
        <taxon>Pseudomonadota</taxon>
        <taxon>Gammaproteobacteria</taxon>
        <taxon>Enterobacterales</taxon>
        <taxon>Morganellaceae</taxon>
        <taxon>Xenorhabdus</taxon>
    </lineage>
</organism>
<dbReference type="InterPro" id="IPR038020">
    <property type="entry name" value="MbtH-like_sf"/>
</dbReference>